<name>A0A009IBG4_ACIB9</name>
<proteinExistence type="predicted"/>
<comment type="caution">
    <text evidence="1">The sequence shown here is derived from an EMBL/GenBank/DDBJ whole genome shotgun (WGS) entry which is preliminary data.</text>
</comment>
<dbReference type="EMBL" id="JEWH01000001">
    <property type="protein sequence ID" value="EXB07746.1"/>
    <property type="molecule type" value="Genomic_DNA"/>
</dbReference>
<gene>
    <name evidence="1" type="ORF">J512_0148</name>
</gene>
<accession>A0A009IBG4</accession>
<dbReference type="Proteomes" id="UP000020595">
    <property type="component" value="Unassembled WGS sequence"/>
</dbReference>
<reference evidence="1 2" key="1">
    <citation type="submission" date="2014-02" db="EMBL/GenBank/DDBJ databases">
        <title>Comparative genomics and transcriptomics to identify genetic mechanisms underlying the emergence of carbapenem resistant Acinetobacter baumannii (CRAb).</title>
        <authorList>
            <person name="Harris A.D."/>
            <person name="Johnson K.J."/>
            <person name="George J."/>
            <person name="Shefchek K."/>
            <person name="Daugherty S.C."/>
            <person name="Parankush S."/>
            <person name="Sadzewicz L."/>
            <person name="Tallon L."/>
            <person name="Sengamalay N."/>
            <person name="Hazen T.H."/>
            <person name="Rasko D.A."/>
        </authorList>
    </citation>
    <scope>NUCLEOTIDE SEQUENCE [LARGE SCALE GENOMIC DNA]</scope>
    <source>
        <strain evidence="1 2">1295743</strain>
    </source>
</reference>
<organism evidence="1 2">
    <name type="scientific">Acinetobacter baumannii (strain 1295743)</name>
    <dbReference type="NCBI Taxonomy" id="1310613"/>
    <lineage>
        <taxon>Bacteria</taxon>
        <taxon>Pseudomonadati</taxon>
        <taxon>Pseudomonadota</taxon>
        <taxon>Gammaproteobacteria</taxon>
        <taxon>Moraxellales</taxon>
        <taxon>Moraxellaceae</taxon>
        <taxon>Acinetobacter</taxon>
        <taxon>Acinetobacter calcoaceticus/baumannii complex</taxon>
    </lineage>
</organism>
<evidence type="ECO:0000313" key="1">
    <source>
        <dbReference type="EMBL" id="EXB07746.1"/>
    </source>
</evidence>
<protein>
    <submittedName>
        <fullName evidence="1">Uncharacterized protein</fullName>
    </submittedName>
</protein>
<evidence type="ECO:0000313" key="2">
    <source>
        <dbReference type="Proteomes" id="UP000020595"/>
    </source>
</evidence>
<dbReference type="AlphaFoldDB" id="A0A009IBG4"/>
<sequence>MLCFKSKRRDNRILFYFGYPLNKASLNPAINSSKKLTK</sequence>